<gene>
    <name evidence="2" type="ORF">FGRAMPH1_01T04189</name>
</gene>
<dbReference type="Proteomes" id="UP000070720">
    <property type="component" value="Chromosome 1"/>
</dbReference>
<feature type="domain" description="Peptidase C14 caspase" evidence="1">
    <location>
        <begin position="156"/>
        <end position="370"/>
    </location>
</feature>
<evidence type="ECO:0000259" key="1">
    <source>
        <dbReference type="Pfam" id="PF00656"/>
    </source>
</evidence>
<keyword evidence="4" id="KW-1185">Reference proteome</keyword>
<evidence type="ECO:0000313" key="2">
    <source>
        <dbReference type="EMBL" id="CEF73902.1"/>
    </source>
</evidence>
<dbReference type="GO" id="GO:0004197">
    <property type="term" value="F:cysteine-type endopeptidase activity"/>
    <property type="evidence" value="ECO:0007669"/>
    <property type="project" value="InterPro"/>
</dbReference>
<dbReference type="InParanoid" id="I1S581"/>
<dbReference type="eggNOG" id="KOG1546">
    <property type="taxonomic scope" value="Eukaryota"/>
</dbReference>
<reference evidence="3" key="4">
    <citation type="submission" date="2017-01" db="UniProtKB">
        <authorList>
            <consortium name="EnsemblFungi"/>
        </authorList>
    </citation>
    <scope>IDENTIFICATION</scope>
    <source>
        <strain evidence="3">PH-1 / ATCC MYA-4620 / FGSC 9075 / NRRL 31084</strain>
    </source>
</reference>
<accession>A0A098D615</accession>
<dbReference type="EMBL" id="HG970332">
    <property type="protein sequence ID" value="CEF73902.1"/>
    <property type="molecule type" value="Genomic_DNA"/>
</dbReference>
<dbReference type="OrthoDB" id="3223806at2759"/>
<name>I1S581_GIBZE</name>
<dbReference type="AlphaFoldDB" id="I1S581"/>
<reference evidence="2 4" key="3">
    <citation type="journal article" date="2015" name="BMC Genomics">
        <title>The completed genome sequence of the pathogenic ascomycete fungus Fusarium graminearum.</title>
        <authorList>
            <person name="King R."/>
            <person name="Urban M."/>
            <person name="Hammond-Kosack M.C."/>
            <person name="Hassani-Pak K."/>
            <person name="Hammond-Kosack K.E."/>
        </authorList>
    </citation>
    <scope>NUCLEOTIDE SEQUENCE [LARGE SCALE GENOMIC DNA]</scope>
    <source>
        <strain evidence="4">ATCC MYA-4620 / CBS 123657 / FGSC 9075 / NRRL 31084 / PH-1</strain>
        <strain evidence="2">PH-1</strain>
    </source>
</reference>
<dbReference type="HOGENOM" id="CLU_562648_0_0_1"/>
<reference evidence="3 4" key="1">
    <citation type="journal article" date="2007" name="Science">
        <title>The Fusarium graminearum genome reveals a link between localized polymorphism and pathogen specialization.</title>
        <authorList>
            <person name="Cuomo C.A."/>
            <person name="Gueldener U."/>
            <person name="Xu J.-R."/>
            <person name="Trail F."/>
            <person name="Turgeon B.G."/>
            <person name="Di Pietro A."/>
            <person name="Walton J.D."/>
            <person name="Ma L.-J."/>
            <person name="Baker S.E."/>
            <person name="Rep M."/>
            <person name="Adam G."/>
            <person name="Antoniw J."/>
            <person name="Baldwin T."/>
            <person name="Calvo S.E."/>
            <person name="Chang Y.-L."/>
            <person name="DeCaprio D."/>
            <person name="Gale L.R."/>
            <person name="Gnerre S."/>
            <person name="Goswami R.S."/>
            <person name="Hammond-Kosack K."/>
            <person name="Harris L.J."/>
            <person name="Hilburn K."/>
            <person name="Kennell J.C."/>
            <person name="Kroken S."/>
            <person name="Magnuson J.K."/>
            <person name="Mannhaupt G."/>
            <person name="Mauceli E.W."/>
            <person name="Mewes H.-W."/>
            <person name="Mitterbauer R."/>
            <person name="Muehlbauer G."/>
            <person name="Muensterkoetter M."/>
            <person name="Nelson D."/>
            <person name="O'Donnell K."/>
            <person name="Ouellet T."/>
            <person name="Qi W."/>
            <person name="Quesneville H."/>
            <person name="Roncero M.I.G."/>
            <person name="Seong K.-Y."/>
            <person name="Tetko I.V."/>
            <person name="Urban M."/>
            <person name="Waalwijk C."/>
            <person name="Ward T.J."/>
            <person name="Yao J."/>
            <person name="Birren B.W."/>
            <person name="Kistler H.C."/>
        </authorList>
    </citation>
    <scope>NUCLEOTIDE SEQUENCE [LARGE SCALE GENOMIC DNA]</scope>
    <source>
        <strain evidence="4">ATCC MYA-4620 / CBS 123657 / FGSC 9075 / NRRL 31084 / PH-1</strain>
        <strain evidence="3">PH-1 / ATCC MYA-4620 / FGSC 9075 / NRRL 31084</strain>
    </source>
</reference>
<evidence type="ECO:0000313" key="3">
    <source>
        <dbReference type="EnsemblFungi" id="CEF73902"/>
    </source>
</evidence>
<dbReference type="Gene3D" id="3.40.50.1460">
    <property type="match status" value="1"/>
</dbReference>
<organism evidence="2 4">
    <name type="scientific">Gibberella zeae (strain ATCC MYA-4620 / CBS 123657 / FGSC 9075 / NRRL 31084 / PH-1)</name>
    <name type="common">Wheat head blight fungus</name>
    <name type="synonym">Fusarium graminearum</name>
    <dbReference type="NCBI Taxonomy" id="229533"/>
    <lineage>
        <taxon>Eukaryota</taxon>
        <taxon>Fungi</taxon>
        <taxon>Dikarya</taxon>
        <taxon>Ascomycota</taxon>
        <taxon>Pezizomycotina</taxon>
        <taxon>Sordariomycetes</taxon>
        <taxon>Hypocreomycetidae</taxon>
        <taxon>Hypocreales</taxon>
        <taxon>Nectriaceae</taxon>
        <taxon>Fusarium</taxon>
    </lineage>
</organism>
<dbReference type="InterPro" id="IPR011600">
    <property type="entry name" value="Pept_C14_caspase"/>
</dbReference>
<accession>I1S581</accession>
<dbReference type="GO" id="GO:0006508">
    <property type="term" value="P:proteolysis"/>
    <property type="evidence" value="ECO:0007669"/>
    <property type="project" value="InterPro"/>
</dbReference>
<dbReference type="KEGG" id="fgr:FGSG_11999"/>
<proteinExistence type="predicted"/>
<dbReference type="EnsemblFungi" id="CEF73902">
    <property type="protein sequence ID" value="CEF73902"/>
    <property type="gene ID" value="FGRRES_11999"/>
</dbReference>
<dbReference type="RefSeq" id="XP_011317553.1">
    <property type="nucleotide sequence ID" value="XM_011319251.1"/>
</dbReference>
<dbReference type="Pfam" id="PF00656">
    <property type="entry name" value="Peptidase_C14"/>
    <property type="match status" value="1"/>
</dbReference>
<evidence type="ECO:0000313" key="4">
    <source>
        <dbReference type="Proteomes" id="UP000070720"/>
    </source>
</evidence>
<sequence length="485" mass="52684">MSNSEENLDTPELISGGKRPHVRTYANVPAFYVGDSVYYTQSNGVRDGPFLVATAPSGGTCTLCYSNGRPYQNNARINGTEGGGRVSSNQAVRLKDERLRRMSSSSIPVISLIFPHYAGAETTFTQHTIPTNIKCFTATAISLPDKPGLEEDPTLWPTYSNVTAAIREVTATAQPGHCVYMHFSGHGVRLSPMGEFSDYGTGDLALGLLSRDATRAQPLGGQLLAILLNAMVTKGLVVTLVLDCCFAASIYRLERKNVRFLPFDAATFVMDHDEPTETIAQASSSCRDLSMQPSWLIDPNGYAILAACGPHEEATEVILGGVEHGALSFFLARSLRDFGMNKRHRDVFYRISPSFKANKLDQTPALYGNKNQEFFGPHTLATTRSVIPAYKSRQETFTLEAGQAHGFRGGDDFILYPSGVVDGSAALHNNVIAARISNLGPLTSVLGLTYGGKITETKCVAEPQSRQCFHDFPITLSDEVPKPEE</sequence>
<reference evidence="3 4" key="2">
    <citation type="journal article" date="2010" name="Nature">
        <title>Comparative genomics reveals mobile pathogenicity chromosomes in Fusarium.</title>
        <authorList>
            <person name="Ma L.J."/>
            <person name="van der Does H.C."/>
            <person name="Borkovich K.A."/>
            <person name="Coleman J.J."/>
            <person name="Daboussi M.J."/>
            <person name="Di Pietro A."/>
            <person name="Dufresne M."/>
            <person name="Freitag M."/>
            <person name="Grabherr M."/>
            <person name="Henrissat B."/>
            <person name="Houterman P.M."/>
            <person name="Kang S."/>
            <person name="Shim W.B."/>
            <person name="Woloshuk C."/>
            <person name="Xie X."/>
            <person name="Xu J.R."/>
            <person name="Antoniw J."/>
            <person name="Baker S.E."/>
            <person name="Bluhm B.H."/>
            <person name="Breakspear A."/>
            <person name="Brown D.W."/>
            <person name="Butchko R.A."/>
            <person name="Chapman S."/>
            <person name="Coulson R."/>
            <person name="Coutinho P.M."/>
            <person name="Danchin E.G."/>
            <person name="Diener A."/>
            <person name="Gale L.R."/>
            <person name="Gardiner D.M."/>
            <person name="Goff S."/>
            <person name="Hammond-Kosack K.E."/>
            <person name="Hilburn K."/>
            <person name="Hua-Van A."/>
            <person name="Jonkers W."/>
            <person name="Kazan K."/>
            <person name="Kodira C.D."/>
            <person name="Koehrsen M."/>
            <person name="Kumar L."/>
            <person name="Lee Y.H."/>
            <person name="Li L."/>
            <person name="Manners J.M."/>
            <person name="Miranda-Saavedra D."/>
            <person name="Mukherjee M."/>
            <person name="Park G."/>
            <person name="Park J."/>
            <person name="Park S.Y."/>
            <person name="Proctor R.H."/>
            <person name="Regev A."/>
            <person name="Ruiz-Roldan M.C."/>
            <person name="Sain D."/>
            <person name="Sakthikumar S."/>
            <person name="Sykes S."/>
            <person name="Schwartz D.C."/>
            <person name="Turgeon B.G."/>
            <person name="Wapinski I."/>
            <person name="Yoder O."/>
            <person name="Young S."/>
            <person name="Zeng Q."/>
            <person name="Zhou S."/>
            <person name="Galagan J."/>
            <person name="Cuomo C.A."/>
            <person name="Kistler H.C."/>
            <person name="Rep M."/>
        </authorList>
    </citation>
    <scope>GENOME REANNOTATION</scope>
    <source>
        <strain evidence="4">ATCC MYA-4620 / CBS 123657 / FGSC 9075 / NRRL 31084 / PH-1</strain>
        <strain evidence="3">PH-1 / ATCC MYA-4620 / FGSC 9075 / NRRL 31084</strain>
    </source>
</reference>
<dbReference type="VEuPathDB" id="FungiDB:FGRAMPH1_01G04189"/>
<protein>
    <submittedName>
        <fullName evidence="2">Chromosome 1, complete genome</fullName>
    </submittedName>
</protein>